<evidence type="ECO:0000313" key="6">
    <source>
        <dbReference type="Proteomes" id="UP001589795"/>
    </source>
</evidence>
<dbReference type="Pfam" id="PF13403">
    <property type="entry name" value="Hint_2"/>
    <property type="match status" value="1"/>
</dbReference>
<dbReference type="RefSeq" id="WP_265508894.1">
    <property type="nucleotide sequence ID" value="NZ_JAOTBE010000134.1"/>
</dbReference>
<dbReference type="Proteomes" id="UP001589795">
    <property type="component" value="Unassembled WGS sequence"/>
</dbReference>
<dbReference type="PROSITE" id="PS00330">
    <property type="entry name" value="HEMOLYSIN_CALCIUM"/>
    <property type="match status" value="5"/>
</dbReference>
<dbReference type="Pfam" id="PF00353">
    <property type="entry name" value="HemolysinCabind"/>
    <property type="match status" value="6"/>
</dbReference>
<accession>A0ABV6CES3</accession>
<dbReference type="PRINTS" id="PR00313">
    <property type="entry name" value="CABNDNGRPT"/>
</dbReference>
<keyword evidence="6" id="KW-1185">Reference proteome</keyword>
<dbReference type="SUPFAM" id="SSF51294">
    <property type="entry name" value="Hedgehog/intein (Hint) domain"/>
    <property type="match status" value="1"/>
</dbReference>
<dbReference type="InterPro" id="IPR050557">
    <property type="entry name" value="RTX_toxin/Mannuronan_C5-epim"/>
</dbReference>
<organism evidence="5 6">
    <name type="scientific">Paracoccus rhizosphaerae</name>
    <dbReference type="NCBI Taxonomy" id="1133347"/>
    <lineage>
        <taxon>Bacteria</taxon>
        <taxon>Pseudomonadati</taxon>
        <taxon>Pseudomonadota</taxon>
        <taxon>Alphaproteobacteria</taxon>
        <taxon>Rhodobacterales</taxon>
        <taxon>Paracoccaceae</taxon>
        <taxon>Paracoccus</taxon>
    </lineage>
</organism>
<evidence type="ECO:0000256" key="1">
    <source>
        <dbReference type="ARBA" id="ARBA00004613"/>
    </source>
</evidence>
<name>A0ABV6CES3_9RHOB</name>
<dbReference type="Gene3D" id="2.150.10.10">
    <property type="entry name" value="Serralysin-like metalloprotease, C-terminal"/>
    <property type="match status" value="4"/>
</dbReference>
<sequence>MPYLNDLIELSGIASNTTYSAANGTILGVVDGATYSGDDDNTDTTIVELNNTDSDGGILTIGGVDYKIFVVTPDGTGQPVTLTTGNGSVTNITGTDGTSNIAFIHAVPLSGVGPTRYFAALDDRVGDINIRSLQTRMLDFDPSGNDVQIRLDGNNRVTSETGDTLSGGSGDDTLSGGGGNDRITGEAGNDSLSGGTGNDTLIGGSGNDRLLGGDGADSIDAGTGADYALGGAGNDTIIGGDGNDTLDGDVGDDSIRGDIGNDSLIGWLGNDTLDGGEGDDTVDGGEGNDLLPGGAGNDKILGWLGNDTIRGGDGNDFIDSGAYGDFAWADGSDSVYGDAGNDTISTGAGADFVDGGADNDVIDGGTGDDKILGGTGDDTLIGGGGADTLVGGAGNDVFIYTADGNIDTIADFNAGNTGALDDGDSTNNDSIDLSRYYHNLSQLRADLADDGILNQSNATDSHGRPMSYADKDSLLVNGQGGIRLTGVAATDLTVENTNVTCFCRDTGILTPGGEIAVQDLSTGDLVITLDAGPQPIRWIGHRDLSAWDLQAHPNLRPIRIPAGALGGGYPKDDLIVSPQHRILVRSRIARRMFGEDEVLVAAKHLVGTGAIAVIPTGAPVEYWHLMFDRHHLVFSEGAVTESLFVGPETMKGIAPAALREILDLFPALQEAPSLPARTFVGGRMGRTLAMRHRRNGVDLHAR</sequence>
<reference evidence="5 6" key="1">
    <citation type="submission" date="2024-09" db="EMBL/GenBank/DDBJ databases">
        <authorList>
            <person name="Sun Q."/>
            <person name="Mori K."/>
        </authorList>
    </citation>
    <scope>NUCLEOTIDE SEQUENCE [LARGE SCALE GENOMIC DNA]</scope>
    <source>
        <strain evidence="5 6">CCM 7904</strain>
    </source>
</reference>
<evidence type="ECO:0000259" key="4">
    <source>
        <dbReference type="Pfam" id="PF13403"/>
    </source>
</evidence>
<dbReference type="PANTHER" id="PTHR38340">
    <property type="entry name" value="S-LAYER PROTEIN"/>
    <property type="match status" value="1"/>
</dbReference>
<evidence type="ECO:0000313" key="5">
    <source>
        <dbReference type="EMBL" id="MFC0199232.1"/>
    </source>
</evidence>
<gene>
    <name evidence="5" type="ORF">ACFFIZ_02530</name>
</gene>
<dbReference type="InterPro" id="IPR018511">
    <property type="entry name" value="Hemolysin-typ_Ca-bd_CS"/>
</dbReference>
<keyword evidence="2" id="KW-0964">Secreted</keyword>
<evidence type="ECO:0000256" key="2">
    <source>
        <dbReference type="ARBA" id="ARBA00022525"/>
    </source>
</evidence>
<feature type="region of interest" description="Disordered" evidence="3">
    <location>
        <begin position="153"/>
        <end position="206"/>
    </location>
</feature>
<feature type="domain" description="Hedgehog/Intein (Hint)" evidence="4">
    <location>
        <begin position="500"/>
        <end position="646"/>
    </location>
</feature>
<proteinExistence type="predicted"/>
<feature type="compositionally biased region" description="Acidic residues" evidence="3">
    <location>
        <begin position="274"/>
        <end position="283"/>
    </location>
</feature>
<dbReference type="InterPro" id="IPR036844">
    <property type="entry name" value="Hint_dom_sf"/>
</dbReference>
<dbReference type="SUPFAM" id="SSF51120">
    <property type="entry name" value="beta-Roll"/>
    <property type="match status" value="3"/>
</dbReference>
<dbReference type="InterPro" id="IPR011049">
    <property type="entry name" value="Serralysin-like_metalloprot_C"/>
</dbReference>
<feature type="compositionally biased region" description="Gly residues" evidence="3">
    <location>
        <begin position="165"/>
        <end position="180"/>
    </location>
</feature>
<evidence type="ECO:0000256" key="3">
    <source>
        <dbReference type="SAM" id="MobiDB-lite"/>
    </source>
</evidence>
<dbReference type="PANTHER" id="PTHR38340:SF1">
    <property type="entry name" value="S-LAYER PROTEIN"/>
    <property type="match status" value="1"/>
</dbReference>
<comment type="caution">
    <text evidence="5">The sequence shown here is derived from an EMBL/GenBank/DDBJ whole genome shotgun (WGS) entry which is preliminary data.</text>
</comment>
<dbReference type="EMBL" id="JBHLWQ010000025">
    <property type="protein sequence ID" value="MFC0199232.1"/>
    <property type="molecule type" value="Genomic_DNA"/>
</dbReference>
<dbReference type="InterPro" id="IPR028992">
    <property type="entry name" value="Hedgehog/Intein_dom"/>
</dbReference>
<comment type="subcellular location">
    <subcellularLocation>
        <location evidence="1">Secreted</location>
    </subcellularLocation>
</comment>
<protein>
    <submittedName>
        <fullName evidence="5">Hint domain-containing protein</fullName>
    </submittedName>
</protein>
<dbReference type="InterPro" id="IPR001343">
    <property type="entry name" value="Hemolysn_Ca-bd"/>
</dbReference>
<feature type="region of interest" description="Disordered" evidence="3">
    <location>
        <begin position="270"/>
        <end position="293"/>
    </location>
</feature>